<dbReference type="Proteomes" id="UP000799444">
    <property type="component" value="Unassembled WGS sequence"/>
</dbReference>
<dbReference type="Gene3D" id="3.40.395.10">
    <property type="entry name" value="Adenoviral Proteinase, Chain A"/>
    <property type="match status" value="1"/>
</dbReference>
<reference evidence="5" key="1">
    <citation type="journal article" date="2020" name="Stud. Mycol.">
        <title>101 Dothideomycetes genomes: a test case for predicting lifestyles and emergence of pathogens.</title>
        <authorList>
            <person name="Haridas S."/>
            <person name="Albert R."/>
            <person name="Binder M."/>
            <person name="Bloem J."/>
            <person name="Labutti K."/>
            <person name="Salamov A."/>
            <person name="Andreopoulos B."/>
            <person name="Baker S."/>
            <person name="Barry K."/>
            <person name="Bills G."/>
            <person name="Bluhm B."/>
            <person name="Cannon C."/>
            <person name="Castanera R."/>
            <person name="Culley D."/>
            <person name="Daum C."/>
            <person name="Ezra D."/>
            <person name="Gonzalez J."/>
            <person name="Henrissat B."/>
            <person name="Kuo A."/>
            <person name="Liang C."/>
            <person name="Lipzen A."/>
            <person name="Lutzoni F."/>
            <person name="Magnuson J."/>
            <person name="Mondo S."/>
            <person name="Nolan M."/>
            <person name="Ohm R."/>
            <person name="Pangilinan J."/>
            <person name="Park H.-J."/>
            <person name="Ramirez L."/>
            <person name="Alfaro M."/>
            <person name="Sun H."/>
            <person name="Tritt A."/>
            <person name="Yoshinaga Y."/>
            <person name="Zwiers L.-H."/>
            <person name="Turgeon B."/>
            <person name="Goodwin S."/>
            <person name="Spatafora J."/>
            <person name="Crous P."/>
            <person name="Grigoriev I."/>
        </authorList>
    </citation>
    <scope>NUCLEOTIDE SEQUENCE</scope>
    <source>
        <strain evidence="5">CBS 125425</strain>
    </source>
</reference>
<dbReference type="GO" id="GO:0008234">
    <property type="term" value="F:cysteine-type peptidase activity"/>
    <property type="evidence" value="ECO:0007669"/>
    <property type="project" value="InterPro"/>
</dbReference>
<comment type="caution">
    <text evidence="5">The sequence shown here is derived from an EMBL/GenBank/DDBJ whole genome shotgun (WGS) entry which is preliminary data.</text>
</comment>
<gene>
    <name evidence="5" type="ORF">EJ04DRAFT_560433</name>
</gene>
<dbReference type="SUPFAM" id="SSF54001">
    <property type="entry name" value="Cysteine proteinases"/>
    <property type="match status" value="1"/>
</dbReference>
<proteinExistence type="inferred from homology"/>
<protein>
    <recommendedName>
        <fullName evidence="4">Ubiquitin-like protease family profile domain-containing protein</fullName>
    </recommendedName>
</protein>
<dbReference type="Pfam" id="PF02902">
    <property type="entry name" value="Peptidase_C48"/>
    <property type="match status" value="1"/>
</dbReference>
<dbReference type="EMBL" id="ML996107">
    <property type="protein sequence ID" value="KAF2738767.1"/>
    <property type="molecule type" value="Genomic_DNA"/>
</dbReference>
<dbReference type="GO" id="GO:0019783">
    <property type="term" value="F:ubiquitin-like protein peptidase activity"/>
    <property type="evidence" value="ECO:0007669"/>
    <property type="project" value="UniProtKB-ARBA"/>
</dbReference>
<dbReference type="GO" id="GO:0006508">
    <property type="term" value="P:proteolysis"/>
    <property type="evidence" value="ECO:0007669"/>
    <property type="project" value="UniProtKB-KW"/>
</dbReference>
<accession>A0A9P4R436</accession>
<evidence type="ECO:0000256" key="1">
    <source>
        <dbReference type="ARBA" id="ARBA00005234"/>
    </source>
</evidence>
<name>A0A9P4R436_9PLEO</name>
<evidence type="ECO:0000313" key="5">
    <source>
        <dbReference type="EMBL" id="KAF2738767.1"/>
    </source>
</evidence>
<keyword evidence="3" id="KW-0378">Hydrolase</keyword>
<dbReference type="InterPro" id="IPR038765">
    <property type="entry name" value="Papain-like_cys_pep_sf"/>
</dbReference>
<evidence type="ECO:0000259" key="4">
    <source>
        <dbReference type="PROSITE" id="PS50600"/>
    </source>
</evidence>
<evidence type="ECO:0000256" key="3">
    <source>
        <dbReference type="ARBA" id="ARBA00022801"/>
    </source>
</evidence>
<keyword evidence="6" id="KW-1185">Reference proteome</keyword>
<evidence type="ECO:0000313" key="6">
    <source>
        <dbReference type="Proteomes" id="UP000799444"/>
    </source>
</evidence>
<feature type="domain" description="Ubiquitin-like protease family profile" evidence="4">
    <location>
        <begin position="149"/>
        <end position="346"/>
    </location>
</feature>
<evidence type="ECO:0000256" key="2">
    <source>
        <dbReference type="ARBA" id="ARBA00022670"/>
    </source>
</evidence>
<dbReference type="OrthoDB" id="3687719at2759"/>
<comment type="similarity">
    <text evidence="1">Belongs to the peptidase C48 family.</text>
</comment>
<sequence length="481" mass="53863">MSYSLPPTNTDARIESARIFRQTRSLISHKGEKSLILSSRGFERDGVVPMVQTSPILRKRRYTIDADEFKPVDQISVPNANSGWSFTFLDSPGPYPSDYDASKICIHETDYPAISEPLLALPKACRWPELKANCIPPCDTAMYCTMGDVSITNEEFLNIRVQTTLESWFTDSVLDIAFEFLKREDEGGGLDDYGIAIAPSLVSMILFNVGTNGPVTLDASELAHYKSERERFSNKVFIILPINDGMAGQEPVMEEAGTHWSFVLVNRLDGSARYFDSLFKHLLKYRQLAEAIATGLGNILGEEYLFSTDEKTPDQDEMNEHNDVLHNTCRDVGACGPFVVGLVVKFIQRIKKAQEKNTVEDLRLRVDKDILDGWQYTFQFAQLRYTLWSYCGRQHMAQEQLAAEKAHNDAALASLPHGVRALPVLPLPTIISPSVSNSTNDNARVIDLESEDTVEDDDIFVEVVSDDEDDYSSAVSSLDFV</sequence>
<dbReference type="AlphaFoldDB" id="A0A9P4R436"/>
<dbReference type="PROSITE" id="PS50600">
    <property type="entry name" value="ULP_PROTEASE"/>
    <property type="match status" value="1"/>
</dbReference>
<organism evidence="5 6">
    <name type="scientific">Polyplosphaeria fusca</name>
    <dbReference type="NCBI Taxonomy" id="682080"/>
    <lineage>
        <taxon>Eukaryota</taxon>
        <taxon>Fungi</taxon>
        <taxon>Dikarya</taxon>
        <taxon>Ascomycota</taxon>
        <taxon>Pezizomycotina</taxon>
        <taxon>Dothideomycetes</taxon>
        <taxon>Pleosporomycetidae</taxon>
        <taxon>Pleosporales</taxon>
        <taxon>Tetraplosphaeriaceae</taxon>
        <taxon>Polyplosphaeria</taxon>
    </lineage>
</organism>
<dbReference type="InterPro" id="IPR003653">
    <property type="entry name" value="Peptidase_C48_C"/>
</dbReference>
<keyword evidence="2" id="KW-0645">Protease</keyword>